<reference evidence="1 2" key="1">
    <citation type="journal article" date="2020" name="Front. Microbiol.">
        <title>Genetic Organization of the aprX-lipA2 Operon Affects the Proteolytic Potential of Pseudomonas Species in Milk.</title>
        <authorList>
            <person name="Maier C."/>
            <person name="Huptas C."/>
            <person name="von Neubeck M."/>
            <person name="Scherer S."/>
            <person name="Wenning M."/>
            <person name="Lucking G."/>
        </authorList>
    </citation>
    <scope>NUCLEOTIDE SEQUENCE [LARGE SCALE GENOMIC DNA]</scope>
    <source>
        <strain evidence="1 2">WS 5114</strain>
    </source>
</reference>
<organism evidence="1 2">
    <name type="scientific">Pseudomonas mandelii</name>
    <dbReference type="NCBI Taxonomy" id="75612"/>
    <lineage>
        <taxon>Bacteria</taxon>
        <taxon>Pseudomonadati</taxon>
        <taxon>Pseudomonadota</taxon>
        <taxon>Gammaproteobacteria</taxon>
        <taxon>Pseudomonadales</taxon>
        <taxon>Pseudomonadaceae</taxon>
        <taxon>Pseudomonas</taxon>
    </lineage>
</organism>
<dbReference type="Proteomes" id="UP000548707">
    <property type="component" value="Unassembled WGS sequence"/>
</dbReference>
<dbReference type="RefSeq" id="WP_169857949.1">
    <property type="nucleotide sequence ID" value="NZ_JAAQXV010000008.1"/>
</dbReference>
<evidence type="ECO:0000313" key="1">
    <source>
        <dbReference type="EMBL" id="NMZ82203.1"/>
    </source>
</evidence>
<comment type="caution">
    <text evidence="1">The sequence shown here is derived from an EMBL/GenBank/DDBJ whole genome shotgun (WGS) entry which is preliminary data.</text>
</comment>
<dbReference type="EMBL" id="JAAQXV010000008">
    <property type="protein sequence ID" value="NMZ82203.1"/>
    <property type="molecule type" value="Genomic_DNA"/>
</dbReference>
<sequence length="79" mass="9068">MAETHERLLDGADAMFRAQGARKKGFTERRQGSEPFEMARSVLEKDITEQPAAGISRLRDIRKRDLRRIAKAKWIQGVD</sequence>
<protein>
    <submittedName>
        <fullName evidence="1">Uncharacterized protein</fullName>
    </submittedName>
</protein>
<proteinExistence type="predicted"/>
<evidence type="ECO:0000313" key="2">
    <source>
        <dbReference type="Proteomes" id="UP000548707"/>
    </source>
</evidence>
<dbReference type="AlphaFoldDB" id="A0AB36D2B9"/>
<gene>
    <name evidence="1" type="ORF">HBO26_23220</name>
</gene>
<accession>A0AB36D2B9</accession>
<name>A0AB36D2B9_9PSED</name>